<dbReference type="Gene3D" id="1.10.1270.10">
    <property type="entry name" value="TrpR-like"/>
    <property type="match status" value="1"/>
</dbReference>
<evidence type="ECO:0000313" key="1">
    <source>
        <dbReference type="EMBL" id="OGD08901.1"/>
    </source>
</evidence>
<dbReference type="InterPro" id="IPR038116">
    <property type="entry name" value="TrpR-like_sf"/>
</dbReference>
<dbReference type="AlphaFoldDB" id="A0A1F4ZRA5"/>
<dbReference type="Pfam" id="PF01371">
    <property type="entry name" value="Trp_repressor"/>
    <property type="match status" value="1"/>
</dbReference>
<dbReference type="EMBL" id="MEXR01000045">
    <property type="protein sequence ID" value="OGD08901.1"/>
    <property type="molecule type" value="Genomic_DNA"/>
</dbReference>
<dbReference type="InterPro" id="IPR010921">
    <property type="entry name" value="Trp_repressor/repl_initiator"/>
</dbReference>
<name>A0A1F4ZRA5_9BACT</name>
<reference evidence="1 2" key="1">
    <citation type="journal article" date="2016" name="Nat. Commun.">
        <title>Thousands of microbial genomes shed light on interconnected biogeochemical processes in an aquifer system.</title>
        <authorList>
            <person name="Anantharaman K."/>
            <person name="Brown C.T."/>
            <person name="Hug L.A."/>
            <person name="Sharon I."/>
            <person name="Castelle C.J."/>
            <person name="Probst A.J."/>
            <person name="Thomas B.C."/>
            <person name="Singh A."/>
            <person name="Wilkins M.J."/>
            <person name="Karaoz U."/>
            <person name="Brodie E.L."/>
            <person name="Williams K.H."/>
            <person name="Hubbard S.S."/>
            <person name="Banfield J.F."/>
        </authorList>
    </citation>
    <scope>NUCLEOTIDE SEQUENCE [LARGE SCALE GENOMIC DNA]</scope>
</reference>
<gene>
    <name evidence="1" type="ORF">A2397_01405</name>
</gene>
<dbReference type="GO" id="GO:0003700">
    <property type="term" value="F:DNA-binding transcription factor activity"/>
    <property type="evidence" value="ECO:0007669"/>
    <property type="project" value="InterPro"/>
</dbReference>
<sequence>MQISKQKVNRALDKQLSAMLYQLIVDIKNPEDAEKIFNNLLSDTELTTLIKRLGVAYWLTKKRSYEVIKTNLKVSSATIATLGREIKNPGWQMAIKKVLAEEWATKWEEKIKKLINPNASR</sequence>
<comment type="caution">
    <text evidence="1">The sequence shown here is derived from an EMBL/GenBank/DDBJ whole genome shotgun (WGS) entry which is preliminary data.</text>
</comment>
<organism evidence="1 2">
    <name type="scientific">Candidatus Amesbacteria bacterium RIFOXYB1_FULL_44_23</name>
    <dbReference type="NCBI Taxonomy" id="1797263"/>
    <lineage>
        <taxon>Bacteria</taxon>
        <taxon>Candidatus Amesiibacteriota</taxon>
    </lineage>
</organism>
<dbReference type="InterPro" id="IPR000831">
    <property type="entry name" value="Trp_repress"/>
</dbReference>
<protein>
    <recommendedName>
        <fullName evidence="3">TrpR like protein, YerC/YecD</fullName>
    </recommendedName>
</protein>
<dbReference type="STRING" id="1797263.A2397_01405"/>
<evidence type="ECO:0000313" key="2">
    <source>
        <dbReference type="Proteomes" id="UP000176424"/>
    </source>
</evidence>
<evidence type="ECO:0008006" key="3">
    <source>
        <dbReference type="Google" id="ProtNLM"/>
    </source>
</evidence>
<dbReference type="SUPFAM" id="SSF48295">
    <property type="entry name" value="TrpR-like"/>
    <property type="match status" value="1"/>
</dbReference>
<accession>A0A1F4ZRA5</accession>
<proteinExistence type="predicted"/>
<dbReference type="Proteomes" id="UP000176424">
    <property type="component" value="Unassembled WGS sequence"/>
</dbReference>
<dbReference type="GO" id="GO:0043565">
    <property type="term" value="F:sequence-specific DNA binding"/>
    <property type="evidence" value="ECO:0007669"/>
    <property type="project" value="InterPro"/>
</dbReference>